<dbReference type="Proteomes" id="UP000178107">
    <property type="component" value="Unassembled WGS sequence"/>
</dbReference>
<sequence length="83" mass="9719">MVNIEVEKGPNENNLGVLRRFTKRVQAAGILPRVRSKRYSERHKSENVKRAKTLEYLKKKEVTAELVKQGKIVEVSKFARKRR</sequence>
<dbReference type="EMBL" id="MHVH01000005">
    <property type="protein sequence ID" value="OHA90440.1"/>
    <property type="molecule type" value="Genomic_DNA"/>
</dbReference>
<accession>A0A1G2SZG5</accession>
<evidence type="ECO:0000313" key="2">
    <source>
        <dbReference type="Proteomes" id="UP000178107"/>
    </source>
</evidence>
<name>A0A1G2SZG5_9BACT</name>
<dbReference type="AlphaFoldDB" id="A0A1G2SZG5"/>
<gene>
    <name evidence="1" type="ORF">A2838_02520</name>
</gene>
<protein>
    <recommendedName>
        <fullName evidence="3">30S ribosomal protein S21</fullName>
    </recommendedName>
</protein>
<proteinExistence type="predicted"/>
<organism evidence="1 2">
    <name type="scientific">Candidatus Zambryskibacteria bacterium RIFCSPHIGHO2_01_FULL_46_25</name>
    <dbReference type="NCBI Taxonomy" id="1802738"/>
    <lineage>
        <taxon>Bacteria</taxon>
        <taxon>Candidatus Zambryskiibacteriota</taxon>
    </lineage>
</organism>
<comment type="caution">
    <text evidence="1">The sequence shown here is derived from an EMBL/GenBank/DDBJ whole genome shotgun (WGS) entry which is preliminary data.</text>
</comment>
<reference evidence="1 2" key="1">
    <citation type="journal article" date="2016" name="Nat. Commun.">
        <title>Thousands of microbial genomes shed light on interconnected biogeochemical processes in an aquifer system.</title>
        <authorList>
            <person name="Anantharaman K."/>
            <person name="Brown C.T."/>
            <person name="Hug L.A."/>
            <person name="Sharon I."/>
            <person name="Castelle C.J."/>
            <person name="Probst A.J."/>
            <person name="Thomas B.C."/>
            <person name="Singh A."/>
            <person name="Wilkins M.J."/>
            <person name="Karaoz U."/>
            <person name="Brodie E.L."/>
            <person name="Williams K.H."/>
            <person name="Hubbard S.S."/>
            <person name="Banfield J.F."/>
        </authorList>
    </citation>
    <scope>NUCLEOTIDE SEQUENCE [LARGE SCALE GENOMIC DNA]</scope>
</reference>
<evidence type="ECO:0000313" key="1">
    <source>
        <dbReference type="EMBL" id="OHA90440.1"/>
    </source>
</evidence>
<evidence type="ECO:0008006" key="3">
    <source>
        <dbReference type="Google" id="ProtNLM"/>
    </source>
</evidence>